<feature type="transmembrane region" description="Helical" evidence="6">
    <location>
        <begin position="253"/>
        <end position="275"/>
    </location>
</feature>
<feature type="transmembrane region" description="Helical" evidence="6">
    <location>
        <begin position="213"/>
        <end position="233"/>
    </location>
</feature>
<dbReference type="CDD" id="cd06581">
    <property type="entry name" value="TM_PBP1_LivM_like"/>
    <property type="match status" value="1"/>
</dbReference>
<dbReference type="STRING" id="694429.Pyrfu_1819"/>
<proteinExistence type="predicted"/>
<dbReference type="GeneID" id="11138155"/>
<organism evidence="7 8">
    <name type="scientific">Pyrolobus fumarii (strain DSM 11204 / 1A)</name>
    <dbReference type="NCBI Taxonomy" id="694429"/>
    <lineage>
        <taxon>Archaea</taxon>
        <taxon>Thermoproteota</taxon>
        <taxon>Thermoprotei</taxon>
        <taxon>Desulfurococcales</taxon>
        <taxon>Pyrodictiaceae</taxon>
        <taxon>Pyrolobus</taxon>
    </lineage>
</organism>
<dbReference type="InterPro" id="IPR043428">
    <property type="entry name" value="LivM-like"/>
</dbReference>
<keyword evidence="8" id="KW-1185">Reference proteome</keyword>
<comment type="subcellular location">
    <subcellularLocation>
        <location evidence="1">Cell membrane</location>
        <topology evidence="1">Multi-pass membrane protein</topology>
    </subcellularLocation>
</comment>
<evidence type="ECO:0000256" key="6">
    <source>
        <dbReference type="SAM" id="Phobius"/>
    </source>
</evidence>
<dbReference type="KEGG" id="pfm:Pyrfu_1819"/>
<evidence type="ECO:0000256" key="3">
    <source>
        <dbReference type="ARBA" id="ARBA00022692"/>
    </source>
</evidence>
<keyword evidence="4 6" id="KW-1133">Transmembrane helix</keyword>
<keyword evidence="5 6" id="KW-0472">Membrane</keyword>
<feature type="transmembrane region" description="Helical" evidence="6">
    <location>
        <begin position="93"/>
        <end position="116"/>
    </location>
</feature>
<dbReference type="PANTHER" id="PTHR30482:SF10">
    <property type="entry name" value="HIGH-AFFINITY BRANCHED-CHAIN AMINO ACID TRANSPORT PROTEIN BRAE"/>
    <property type="match status" value="1"/>
</dbReference>
<name>G0ECV3_PYRF1</name>
<dbReference type="InterPro" id="IPR001851">
    <property type="entry name" value="ABC_transp_permease"/>
</dbReference>
<evidence type="ECO:0000313" key="7">
    <source>
        <dbReference type="EMBL" id="AEM39673.1"/>
    </source>
</evidence>
<gene>
    <name evidence="7" type="ordered locus">Pyrfu_1819</name>
</gene>
<dbReference type="EMBL" id="CP002838">
    <property type="protein sequence ID" value="AEM39673.1"/>
    <property type="molecule type" value="Genomic_DNA"/>
</dbReference>
<feature type="transmembrane region" description="Helical" evidence="6">
    <location>
        <begin position="69"/>
        <end position="87"/>
    </location>
</feature>
<dbReference type="eggNOG" id="arCOG01274">
    <property type="taxonomic scope" value="Archaea"/>
</dbReference>
<accession>G0ECV3</accession>
<dbReference type="RefSeq" id="WP_014027350.1">
    <property type="nucleotide sequence ID" value="NC_015931.1"/>
</dbReference>
<keyword evidence="2" id="KW-1003">Cell membrane</keyword>
<dbReference type="PANTHER" id="PTHR30482">
    <property type="entry name" value="HIGH-AFFINITY BRANCHED-CHAIN AMINO ACID TRANSPORT SYSTEM PERMEASE"/>
    <property type="match status" value="1"/>
</dbReference>
<dbReference type="Proteomes" id="UP000001037">
    <property type="component" value="Chromosome"/>
</dbReference>
<evidence type="ECO:0000256" key="2">
    <source>
        <dbReference type="ARBA" id="ARBA00022475"/>
    </source>
</evidence>
<evidence type="ECO:0000256" key="4">
    <source>
        <dbReference type="ARBA" id="ARBA00022989"/>
    </source>
</evidence>
<dbReference type="GO" id="GO:0015658">
    <property type="term" value="F:branched-chain amino acid transmembrane transporter activity"/>
    <property type="evidence" value="ECO:0007669"/>
    <property type="project" value="InterPro"/>
</dbReference>
<dbReference type="AlphaFoldDB" id="G0ECV3"/>
<feature type="transmembrane region" description="Helical" evidence="6">
    <location>
        <begin position="123"/>
        <end position="142"/>
    </location>
</feature>
<protein>
    <submittedName>
        <fullName evidence="7">Inner-membrane translocator</fullName>
    </submittedName>
</protein>
<dbReference type="GO" id="GO:0005886">
    <property type="term" value="C:plasma membrane"/>
    <property type="evidence" value="ECO:0007669"/>
    <property type="project" value="UniProtKB-SubCell"/>
</dbReference>
<sequence>MDDLVVLRGSGFLIVVAIVLIAVAAIALWGLAGGPLAAQVAFDLTLFIAVVLGYNLFAGTTGYLSFGHGMLYALGGYLGILAANAMASAGWLAGIVAIPVAGLATAMLAIAFMGPLMRVKGPYFAVASLALFLAAGSLVSVVPGLGGSVGLTAVPGVGLNTVTALVAALVLALLGIAGSVLVSKTLFGRRVLAIRDSEEAAASLGLNPALYRAAMLAASGFIVGAAGATYFLSYGGRGYVDPELAFDPRYNTLMVLAAIAGGLGSFTGVVTGAILVKLLDNFLAMYSPEIVAALGFNPSEAPLLVTITPYIVLGSLVALIAIAAPRGIYGLLEGVIERRFAKLVGKATEIVETQRGKEAG</sequence>
<dbReference type="InParanoid" id="G0ECV3"/>
<dbReference type="HOGENOM" id="CLU_768634_0_0_2"/>
<reference evidence="7 8" key="1">
    <citation type="journal article" date="2011" name="Stand. Genomic Sci.">
        <title>Complete genome sequence of the hyperthermophilic chemolithoautotroph Pyrolobus fumarii type strain (1A).</title>
        <authorList>
            <person name="Anderson I."/>
            <person name="Goker M."/>
            <person name="Nolan M."/>
            <person name="Lucas S."/>
            <person name="Hammon N."/>
            <person name="Deshpande S."/>
            <person name="Cheng J.F."/>
            <person name="Tapia R."/>
            <person name="Han C."/>
            <person name="Goodwin L."/>
            <person name="Pitluck S."/>
            <person name="Huntemann M."/>
            <person name="Liolios K."/>
            <person name="Ivanova N."/>
            <person name="Pagani I."/>
            <person name="Mavromatis K."/>
            <person name="Ovchinikova G."/>
            <person name="Pati A."/>
            <person name="Chen A."/>
            <person name="Palaniappan K."/>
            <person name="Land M."/>
            <person name="Hauser L."/>
            <person name="Brambilla E.M."/>
            <person name="Huber H."/>
            <person name="Yasawong M."/>
            <person name="Rohde M."/>
            <person name="Spring S."/>
            <person name="Abt B."/>
            <person name="Sikorski J."/>
            <person name="Wirth R."/>
            <person name="Detter J.C."/>
            <person name="Woyke T."/>
            <person name="Bristow J."/>
            <person name="Eisen J.A."/>
            <person name="Markowitz V."/>
            <person name="Hugenholtz P."/>
            <person name="Kyrpides N.C."/>
            <person name="Klenk H.P."/>
            <person name="Lapidus A."/>
        </authorList>
    </citation>
    <scope>NUCLEOTIDE SEQUENCE [LARGE SCALE GENOMIC DNA]</scope>
    <source>
        <strain evidence="8">DSM 11204 / 1A</strain>
    </source>
</reference>
<evidence type="ECO:0000313" key="8">
    <source>
        <dbReference type="Proteomes" id="UP000001037"/>
    </source>
</evidence>
<keyword evidence="3 6" id="KW-0812">Transmembrane</keyword>
<evidence type="ECO:0000256" key="5">
    <source>
        <dbReference type="ARBA" id="ARBA00023136"/>
    </source>
</evidence>
<dbReference type="Pfam" id="PF02653">
    <property type="entry name" value="BPD_transp_2"/>
    <property type="match status" value="1"/>
</dbReference>
<feature type="transmembrane region" description="Helical" evidence="6">
    <location>
        <begin position="37"/>
        <end position="57"/>
    </location>
</feature>
<feature type="transmembrane region" description="Helical" evidence="6">
    <location>
        <begin position="310"/>
        <end position="332"/>
    </location>
</feature>
<feature type="transmembrane region" description="Helical" evidence="6">
    <location>
        <begin position="12"/>
        <end position="31"/>
    </location>
</feature>
<evidence type="ECO:0000256" key="1">
    <source>
        <dbReference type="ARBA" id="ARBA00004651"/>
    </source>
</evidence>
<feature type="transmembrane region" description="Helical" evidence="6">
    <location>
        <begin position="162"/>
        <end position="182"/>
    </location>
</feature>